<name>L7JXA4_TRAHO</name>
<dbReference type="AlphaFoldDB" id="L7JXA4"/>
<dbReference type="InParanoid" id="L7JXA4"/>
<dbReference type="HOGENOM" id="CLU_3144010_0_0_1"/>
<dbReference type="VEuPathDB" id="MicrosporidiaDB:THOM_0974"/>
<feature type="region of interest" description="Disordered" evidence="1">
    <location>
        <begin position="1"/>
        <end position="49"/>
    </location>
</feature>
<gene>
    <name evidence="2" type="ORF">THOM_0974</name>
</gene>
<feature type="compositionally biased region" description="Basic residues" evidence="1">
    <location>
        <begin position="31"/>
        <end position="49"/>
    </location>
</feature>
<protein>
    <submittedName>
        <fullName evidence="2">Uncharacterized protein</fullName>
    </submittedName>
</protein>
<sequence length="49" mass="5906">MGQHEMMAMSGTTYYKYGPPPELYDAEAGERRRKRRRERNRKYRAKKGP</sequence>
<reference evidence="2 3" key="1">
    <citation type="journal article" date="2012" name="PLoS Pathog.">
        <title>The genome of the obligate intracellular parasite Trachipleistophora hominis: new insights into microsporidian genome dynamics and reductive evolution.</title>
        <authorList>
            <person name="Heinz E."/>
            <person name="Williams T.A."/>
            <person name="Nakjang S."/>
            <person name="Noel C.J."/>
            <person name="Swan D.C."/>
            <person name="Goldberg A.V."/>
            <person name="Harris S.R."/>
            <person name="Weinmaier T."/>
            <person name="Markert S."/>
            <person name="Becher D."/>
            <person name="Bernhardt J."/>
            <person name="Dagan T."/>
            <person name="Hacker C."/>
            <person name="Lucocq J.M."/>
            <person name="Schweder T."/>
            <person name="Rattei T."/>
            <person name="Hall N."/>
            <person name="Hirt R.P."/>
            <person name="Embley T.M."/>
        </authorList>
    </citation>
    <scope>NUCLEOTIDE SEQUENCE [LARGE SCALE GENOMIC DNA]</scope>
</reference>
<evidence type="ECO:0000313" key="2">
    <source>
        <dbReference type="EMBL" id="ELQ76064.1"/>
    </source>
</evidence>
<keyword evidence="3" id="KW-1185">Reference proteome</keyword>
<evidence type="ECO:0000313" key="3">
    <source>
        <dbReference type="Proteomes" id="UP000011185"/>
    </source>
</evidence>
<proteinExistence type="predicted"/>
<dbReference type="Proteomes" id="UP000011185">
    <property type="component" value="Unassembled WGS sequence"/>
</dbReference>
<dbReference type="EMBL" id="JH993885">
    <property type="protein sequence ID" value="ELQ76064.1"/>
    <property type="molecule type" value="Genomic_DNA"/>
</dbReference>
<accession>L7JXA4</accession>
<organism evidence="2 3">
    <name type="scientific">Trachipleistophora hominis</name>
    <name type="common">Microsporidian parasite</name>
    <dbReference type="NCBI Taxonomy" id="72359"/>
    <lineage>
        <taxon>Eukaryota</taxon>
        <taxon>Fungi</taxon>
        <taxon>Fungi incertae sedis</taxon>
        <taxon>Microsporidia</taxon>
        <taxon>Pleistophoridae</taxon>
        <taxon>Trachipleistophora</taxon>
    </lineage>
</organism>
<evidence type="ECO:0000256" key="1">
    <source>
        <dbReference type="SAM" id="MobiDB-lite"/>
    </source>
</evidence>